<evidence type="ECO:0008006" key="5">
    <source>
        <dbReference type="Google" id="ProtNLM"/>
    </source>
</evidence>
<dbReference type="EMBL" id="KL363201">
    <property type="protein sequence ID" value="KFD55313.1"/>
    <property type="molecule type" value="Genomic_DNA"/>
</dbReference>
<gene>
    <name evidence="2" type="ORF">M513_03954</name>
    <name evidence="3" type="ORF">M514_03954</name>
</gene>
<evidence type="ECO:0000313" key="2">
    <source>
        <dbReference type="EMBL" id="KFD55313.1"/>
    </source>
</evidence>
<dbReference type="Proteomes" id="UP000030758">
    <property type="component" value="Unassembled WGS sequence"/>
</dbReference>
<evidence type="ECO:0000313" key="3">
    <source>
        <dbReference type="EMBL" id="KFD65892.1"/>
    </source>
</evidence>
<sequence length="123" mass="14403">MRVLFVLFLFVYIIREIDGSRILGLLSGKDAEEITVQYDLKRASITKNYPELIDEFEEIEQVCEAKCRKSLLCDCFFIKRLYDLCLAECKLEDAARLCEKQKELKRPTKNDTAVVERQPLCMK</sequence>
<proteinExistence type="predicted"/>
<dbReference type="EMBL" id="KL367530">
    <property type="protein sequence ID" value="KFD65892.1"/>
    <property type="molecule type" value="Genomic_DNA"/>
</dbReference>
<name>A0A085N8U6_9BILA</name>
<evidence type="ECO:0000256" key="1">
    <source>
        <dbReference type="SAM" id="SignalP"/>
    </source>
</evidence>
<reference evidence="3 4" key="1">
    <citation type="journal article" date="2014" name="Nat. Genet.">
        <title>Genome and transcriptome of the porcine whipworm Trichuris suis.</title>
        <authorList>
            <person name="Jex A.R."/>
            <person name="Nejsum P."/>
            <person name="Schwarz E.M."/>
            <person name="Hu L."/>
            <person name="Young N.D."/>
            <person name="Hall R.S."/>
            <person name="Korhonen P.K."/>
            <person name="Liao S."/>
            <person name="Thamsborg S."/>
            <person name="Xia J."/>
            <person name="Xu P."/>
            <person name="Wang S."/>
            <person name="Scheerlinck J.P."/>
            <person name="Hofmann A."/>
            <person name="Sternberg P.W."/>
            <person name="Wang J."/>
            <person name="Gasser R.B."/>
        </authorList>
    </citation>
    <scope>NUCLEOTIDE SEQUENCE [LARGE SCALE GENOMIC DNA]</scope>
    <source>
        <strain evidence="3">DCEP-RM93F</strain>
        <strain evidence="2">DCEP-RM93M</strain>
    </source>
</reference>
<feature type="chain" id="PRO_5007379594" description="Chondroitin proteoglycan 4 domain-containing protein" evidence="1">
    <location>
        <begin position="20"/>
        <end position="123"/>
    </location>
</feature>
<organism evidence="3">
    <name type="scientific">Trichuris suis</name>
    <name type="common">pig whipworm</name>
    <dbReference type="NCBI Taxonomy" id="68888"/>
    <lineage>
        <taxon>Eukaryota</taxon>
        <taxon>Metazoa</taxon>
        <taxon>Ecdysozoa</taxon>
        <taxon>Nematoda</taxon>
        <taxon>Enoplea</taxon>
        <taxon>Dorylaimia</taxon>
        <taxon>Trichinellida</taxon>
        <taxon>Trichuridae</taxon>
        <taxon>Trichuris</taxon>
    </lineage>
</organism>
<evidence type="ECO:0000313" key="4">
    <source>
        <dbReference type="Proteomes" id="UP000030764"/>
    </source>
</evidence>
<keyword evidence="4" id="KW-1185">Reference proteome</keyword>
<feature type="signal peptide" evidence="1">
    <location>
        <begin position="1"/>
        <end position="19"/>
    </location>
</feature>
<accession>A0A085N8U6</accession>
<dbReference type="Proteomes" id="UP000030764">
    <property type="component" value="Unassembled WGS sequence"/>
</dbReference>
<dbReference type="AlphaFoldDB" id="A0A085N8U6"/>
<protein>
    <recommendedName>
        <fullName evidence="5">Chondroitin proteoglycan 4 domain-containing protein</fullName>
    </recommendedName>
</protein>
<keyword evidence="1" id="KW-0732">Signal</keyword>